<dbReference type="Proteomes" id="UP000247485">
    <property type="component" value="Unassembled WGS sequence"/>
</dbReference>
<organism evidence="2 3">
    <name type="scientific">Klebsiella oxytoca</name>
    <dbReference type="NCBI Taxonomy" id="571"/>
    <lineage>
        <taxon>Bacteria</taxon>
        <taxon>Pseudomonadati</taxon>
        <taxon>Pseudomonadota</taxon>
        <taxon>Gammaproteobacteria</taxon>
        <taxon>Enterobacterales</taxon>
        <taxon>Enterobacteriaceae</taxon>
        <taxon>Klebsiella/Raoultella group</taxon>
        <taxon>Klebsiella</taxon>
    </lineage>
</organism>
<dbReference type="AlphaFoldDB" id="A0A318FS23"/>
<dbReference type="RefSeq" id="WP_142670517.1">
    <property type="nucleotide sequence ID" value="NZ_QJJG01000005.1"/>
</dbReference>
<dbReference type="EMBL" id="QJJG01000005">
    <property type="protein sequence ID" value="PXW46410.1"/>
    <property type="molecule type" value="Genomic_DNA"/>
</dbReference>
<keyword evidence="1" id="KW-0732">Signal</keyword>
<evidence type="ECO:0000313" key="3">
    <source>
        <dbReference type="Proteomes" id="UP000247485"/>
    </source>
</evidence>
<protein>
    <recommendedName>
        <fullName evidence="4">Lipoprotein</fullName>
    </recommendedName>
</protein>
<evidence type="ECO:0000313" key="2">
    <source>
        <dbReference type="EMBL" id="PXW46410.1"/>
    </source>
</evidence>
<reference evidence="2 3" key="1">
    <citation type="submission" date="2018-05" db="EMBL/GenBank/DDBJ databases">
        <title>Freshwater and sediment microbial communities from various areas in North America, analyzing microbe dynamics in response to fracking.</title>
        <authorList>
            <person name="Lamendella R."/>
        </authorList>
    </citation>
    <scope>NUCLEOTIDE SEQUENCE [LARGE SCALE GENOMIC DNA]</scope>
    <source>
        <strain evidence="2 3">67</strain>
    </source>
</reference>
<sequence>MMNTRQLMPASLAALLFAYISCSYADDFSQAETKINSIKPNIPYASFCAAMPKGEDKMACQIASIPTVALLVCQKTDYGEEKSCATLIKEEVNNLVKVKKAGLTTVDFRTTLMTPLQCADEKAKTCTGYLAGWVSKGTFVNLDDAIEAGTIAQIAEDIKRYSTSAKALAATRTDLQKIARFMTPGAGKYSRICDLQGFYLRGGGFLINDVPQLYINTTPAPACWDGMPDWQKALDGINQLVTLLNEK</sequence>
<evidence type="ECO:0008006" key="4">
    <source>
        <dbReference type="Google" id="ProtNLM"/>
    </source>
</evidence>
<accession>A0A318FS23</accession>
<evidence type="ECO:0000256" key="1">
    <source>
        <dbReference type="SAM" id="SignalP"/>
    </source>
</evidence>
<gene>
    <name evidence="2" type="ORF">DET57_10584</name>
</gene>
<comment type="caution">
    <text evidence="2">The sequence shown here is derived from an EMBL/GenBank/DDBJ whole genome shotgun (WGS) entry which is preliminary data.</text>
</comment>
<feature type="chain" id="PRO_5016238934" description="Lipoprotein" evidence="1">
    <location>
        <begin position="26"/>
        <end position="247"/>
    </location>
</feature>
<feature type="signal peptide" evidence="1">
    <location>
        <begin position="1"/>
        <end position="25"/>
    </location>
</feature>
<proteinExistence type="predicted"/>
<name>A0A318FS23_KLEOX</name>